<organism evidence="2 3">
    <name type="scientific">Salipiger bermudensis (strain DSM 26914 / JCM 13377 / KCTC 12554 / HTCC2601)</name>
    <name type="common">Pelagibaca bermudensis</name>
    <dbReference type="NCBI Taxonomy" id="314265"/>
    <lineage>
        <taxon>Bacteria</taxon>
        <taxon>Pseudomonadati</taxon>
        <taxon>Pseudomonadota</taxon>
        <taxon>Alphaproteobacteria</taxon>
        <taxon>Rhodobacterales</taxon>
        <taxon>Roseobacteraceae</taxon>
        <taxon>Salipiger</taxon>
    </lineage>
</organism>
<comment type="caution">
    <text evidence="2">The sequence shown here is derived from an EMBL/GenBank/DDBJ whole genome shotgun (WGS) entry which is preliminary data.</text>
</comment>
<dbReference type="GO" id="GO:0003700">
    <property type="term" value="F:DNA-binding transcription factor activity"/>
    <property type="evidence" value="ECO:0007669"/>
    <property type="project" value="InterPro"/>
</dbReference>
<dbReference type="RefSeq" id="WP_007794771.1">
    <property type="nucleotide sequence ID" value="NZ_DS022276.1"/>
</dbReference>
<evidence type="ECO:0000313" key="2">
    <source>
        <dbReference type="EMBL" id="EAU46772.1"/>
    </source>
</evidence>
<dbReference type="PANTHER" id="PTHR33164">
    <property type="entry name" value="TRANSCRIPTIONAL REGULATOR, MARR FAMILY"/>
    <property type="match status" value="1"/>
</dbReference>
<dbReference type="InterPro" id="IPR036390">
    <property type="entry name" value="WH_DNA-bd_sf"/>
</dbReference>
<dbReference type="eggNOG" id="COG1846">
    <property type="taxonomic scope" value="Bacteria"/>
</dbReference>
<dbReference type="STRING" id="314265.R2601_13159"/>
<dbReference type="PRINTS" id="PR00598">
    <property type="entry name" value="HTHMARR"/>
</dbReference>
<dbReference type="SMART" id="SM00347">
    <property type="entry name" value="HTH_MARR"/>
    <property type="match status" value="1"/>
</dbReference>
<dbReference type="AlphaFoldDB" id="Q0FRT2"/>
<accession>Q0FRT2</accession>
<dbReference type="InterPro" id="IPR000835">
    <property type="entry name" value="HTH_MarR-typ"/>
</dbReference>
<dbReference type="PANTHER" id="PTHR33164:SF89">
    <property type="entry name" value="MARR FAMILY REGULATORY PROTEIN"/>
    <property type="match status" value="1"/>
</dbReference>
<name>Q0FRT2_SALBH</name>
<dbReference type="EMBL" id="AATQ01000011">
    <property type="protein sequence ID" value="EAU46772.1"/>
    <property type="molecule type" value="Genomic_DNA"/>
</dbReference>
<dbReference type="SUPFAM" id="SSF46785">
    <property type="entry name" value="Winged helix' DNA-binding domain"/>
    <property type="match status" value="1"/>
</dbReference>
<dbReference type="GeneID" id="92503723"/>
<evidence type="ECO:0000313" key="3">
    <source>
        <dbReference type="Proteomes" id="UP000006230"/>
    </source>
</evidence>
<dbReference type="InterPro" id="IPR039422">
    <property type="entry name" value="MarR/SlyA-like"/>
</dbReference>
<evidence type="ECO:0000259" key="1">
    <source>
        <dbReference type="PROSITE" id="PS50995"/>
    </source>
</evidence>
<dbReference type="Proteomes" id="UP000006230">
    <property type="component" value="Unassembled WGS sequence"/>
</dbReference>
<dbReference type="PROSITE" id="PS50995">
    <property type="entry name" value="HTH_MARR_2"/>
    <property type="match status" value="1"/>
</dbReference>
<sequence>MPPSKPSTTNATTAPVDEGAVRGLMGYNVKRAYIVLHSAAQQAAAAFDLRIPTFSCLSVIVRNPGITPSALAELLKIERSNLVVMVDELETRELVSRTQMKTDRRRFELKATVRGRRLHDKAAEAIAAAEAACLTALQDDEQQLLLALLNRIEGSMAD</sequence>
<reference evidence="2 3" key="1">
    <citation type="journal article" date="2010" name="J. Bacteriol.">
        <title>Genome sequences of Pelagibaca bermudensis HTCC2601T and Maritimibacter alkaliphilus HTCC2654T, the type strains of two marine Roseobacter genera.</title>
        <authorList>
            <person name="Thrash J.C."/>
            <person name="Cho J.C."/>
            <person name="Ferriera S."/>
            <person name="Johnson J."/>
            <person name="Vergin K.L."/>
            <person name="Giovannoni S.J."/>
        </authorList>
    </citation>
    <scope>NUCLEOTIDE SEQUENCE [LARGE SCALE GENOMIC DNA]</scope>
    <source>
        <strain evidence="3">DSM 26914 / JCM 13377 / KCTC 12554 / HTCC2601</strain>
    </source>
</reference>
<dbReference type="InterPro" id="IPR036388">
    <property type="entry name" value="WH-like_DNA-bd_sf"/>
</dbReference>
<dbReference type="Gene3D" id="1.10.10.10">
    <property type="entry name" value="Winged helix-like DNA-binding domain superfamily/Winged helix DNA-binding domain"/>
    <property type="match status" value="1"/>
</dbReference>
<dbReference type="HOGENOM" id="CLU_083287_4_1_5"/>
<dbReference type="GO" id="GO:0006950">
    <property type="term" value="P:response to stress"/>
    <property type="evidence" value="ECO:0007669"/>
    <property type="project" value="TreeGrafter"/>
</dbReference>
<protein>
    <submittedName>
        <fullName evidence="2">Putative transcription regulator protein</fullName>
    </submittedName>
</protein>
<dbReference type="Pfam" id="PF01047">
    <property type="entry name" value="MarR"/>
    <property type="match status" value="1"/>
</dbReference>
<dbReference type="OrthoDB" id="8077146at2"/>
<proteinExistence type="predicted"/>
<gene>
    <name evidence="2" type="ORF">R2601_13159</name>
</gene>
<keyword evidence="3" id="KW-1185">Reference proteome</keyword>
<feature type="domain" description="HTH marR-type" evidence="1">
    <location>
        <begin position="22"/>
        <end position="154"/>
    </location>
</feature>